<organism evidence="3 4">
    <name type="scientific">Roseateles toxinivorans</name>
    <dbReference type="NCBI Taxonomy" id="270368"/>
    <lineage>
        <taxon>Bacteria</taxon>
        <taxon>Pseudomonadati</taxon>
        <taxon>Pseudomonadota</taxon>
        <taxon>Betaproteobacteria</taxon>
        <taxon>Burkholderiales</taxon>
        <taxon>Sphaerotilaceae</taxon>
        <taxon>Roseateles</taxon>
    </lineage>
</organism>
<evidence type="ECO:0000256" key="2">
    <source>
        <dbReference type="RuleBase" id="RU003452"/>
    </source>
</evidence>
<dbReference type="InterPro" id="IPR038765">
    <property type="entry name" value="Papain-like_cys_pep_sf"/>
</dbReference>
<dbReference type="PANTHER" id="PTHR11786">
    <property type="entry name" value="N-HYDROXYARYLAMINE O-ACETYLTRANSFERASE"/>
    <property type="match status" value="1"/>
</dbReference>
<dbReference type="EMBL" id="SNXS01000002">
    <property type="protein sequence ID" value="TDP73267.1"/>
    <property type="molecule type" value="Genomic_DNA"/>
</dbReference>
<dbReference type="InParanoid" id="A0A4R6QR90"/>
<evidence type="ECO:0000313" key="4">
    <source>
        <dbReference type="Proteomes" id="UP000295361"/>
    </source>
</evidence>
<sequence>MFDLDAYLQRIGYTGERAPTLAVLRAVHRAHALSIPFENLDILLGRPICIDIDSVQAKLVQARRGGYCFEQNRLLADALLALGFELQTLIARVRYRATSVRARTHMMLLVQIDGQPWLADVGFGSQGLMQPMVLVEAEEQRIGLWRYRLMREGPLWLLQVWEGQQWTDVYIFSLEPQMAVDYEQANYFTATHPDSRFTFTLVAVRSTPERRYLLRNLELSINEGQGAQISHRLRDQDELLEVLATTFGLRFPAGTRFKFIEP</sequence>
<accession>A0A4R6QR90</accession>
<keyword evidence="4" id="KW-1185">Reference proteome</keyword>
<evidence type="ECO:0000256" key="1">
    <source>
        <dbReference type="ARBA" id="ARBA00006547"/>
    </source>
</evidence>
<protein>
    <submittedName>
        <fullName evidence="3">N-hydroxyarylamine O-acetyltransferase</fullName>
    </submittedName>
</protein>
<dbReference type="Proteomes" id="UP000295361">
    <property type="component" value="Unassembled WGS sequence"/>
</dbReference>
<dbReference type="SUPFAM" id="SSF54001">
    <property type="entry name" value="Cysteine proteinases"/>
    <property type="match status" value="1"/>
</dbReference>
<proteinExistence type="inferred from homology"/>
<dbReference type="Gene3D" id="3.30.2140.10">
    <property type="entry name" value="Arylamine N-acetyltransferase"/>
    <property type="match status" value="1"/>
</dbReference>
<gene>
    <name evidence="3" type="ORF">DES47_1021029</name>
</gene>
<comment type="caution">
    <text evidence="3">The sequence shown here is derived from an EMBL/GenBank/DDBJ whole genome shotgun (WGS) entry which is preliminary data.</text>
</comment>
<name>A0A4R6QR90_9BURK</name>
<dbReference type="InterPro" id="IPR001447">
    <property type="entry name" value="Arylamine_N-AcTrfase"/>
</dbReference>
<reference evidence="3 4" key="1">
    <citation type="submission" date="2019-03" db="EMBL/GenBank/DDBJ databases">
        <title>Genomic Encyclopedia of Type Strains, Phase IV (KMG-IV): sequencing the most valuable type-strain genomes for metagenomic binning, comparative biology and taxonomic classification.</title>
        <authorList>
            <person name="Goeker M."/>
        </authorList>
    </citation>
    <scope>NUCLEOTIDE SEQUENCE [LARGE SCALE GENOMIC DNA]</scope>
    <source>
        <strain evidence="3 4">DSM 16998</strain>
    </source>
</reference>
<dbReference type="AlphaFoldDB" id="A0A4R6QR90"/>
<dbReference type="PRINTS" id="PR01543">
    <property type="entry name" value="ANATRNSFRASE"/>
</dbReference>
<dbReference type="Pfam" id="PF00797">
    <property type="entry name" value="Acetyltransf_2"/>
    <property type="match status" value="1"/>
</dbReference>
<dbReference type="GO" id="GO:0016407">
    <property type="term" value="F:acetyltransferase activity"/>
    <property type="evidence" value="ECO:0007669"/>
    <property type="project" value="InterPro"/>
</dbReference>
<dbReference type="PANTHER" id="PTHR11786:SF0">
    <property type="entry name" value="ARYLAMINE N-ACETYLTRANSFERASE 4-RELATED"/>
    <property type="match status" value="1"/>
</dbReference>
<dbReference type="RefSeq" id="WP_133700662.1">
    <property type="nucleotide sequence ID" value="NZ_SNXS01000002.1"/>
</dbReference>
<evidence type="ECO:0000313" key="3">
    <source>
        <dbReference type="EMBL" id="TDP73267.1"/>
    </source>
</evidence>
<comment type="similarity">
    <text evidence="1 2">Belongs to the arylamine N-acetyltransferase family.</text>
</comment>
<dbReference type="Gene3D" id="2.40.128.150">
    <property type="entry name" value="Cysteine proteinases"/>
    <property type="match status" value="1"/>
</dbReference>
<keyword evidence="3" id="KW-0808">Transferase</keyword>
<dbReference type="OrthoDB" id="7181050at2"/>
<dbReference type="FunCoup" id="A0A4R6QR90">
    <property type="interactions" value="98"/>
</dbReference>